<keyword evidence="2" id="KW-1185">Reference proteome</keyword>
<dbReference type="Proteomes" id="UP000299102">
    <property type="component" value="Unassembled WGS sequence"/>
</dbReference>
<dbReference type="AlphaFoldDB" id="A0A4C1UIW1"/>
<name>A0A4C1UIW1_EUMVA</name>
<dbReference type="EMBL" id="BGZK01000173">
    <property type="protein sequence ID" value="GBP25912.1"/>
    <property type="molecule type" value="Genomic_DNA"/>
</dbReference>
<reference evidence="1 2" key="1">
    <citation type="journal article" date="2019" name="Commun. Biol.">
        <title>The bagworm genome reveals a unique fibroin gene that provides high tensile strength.</title>
        <authorList>
            <person name="Kono N."/>
            <person name="Nakamura H."/>
            <person name="Ohtoshi R."/>
            <person name="Tomita M."/>
            <person name="Numata K."/>
            <person name="Arakawa K."/>
        </authorList>
    </citation>
    <scope>NUCLEOTIDE SEQUENCE [LARGE SCALE GENOMIC DNA]</scope>
</reference>
<organism evidence="1 2">
    <name type="scientific">Eumeta variegata</name>
    <name type="common">Bagworm moth</name>
    <name type="synonym">Eumeta japonica</name>
    <dbReference type="NCBI Taxonomy" id="151549"/>
    <lineage>
        <taxon>Eukaryota</taxon>
        <taxon>Metazoa</taxon>
        <taxon>Ecdysozoa</taxon>
        <taxon>Arthropoda</taxon>
        <taxon>Hexapoda</taxon>
        <taxon>Insecta</taxon>
        <taxon>Pterygota</taxon>
        <taxon>Neoptera</taxon>
        <taxon>Endopterygota</taxon>
        <taxon>Lepidoptera</taxon>
        <taxon>Glossata</taxon>
        <taxon>Ditrysia</taxon>
        <taxon>Tineoidea</taxon>
        <taxon>Psychidae</taxon>
        <taxon>Oiketicinae</taxon>
        <taxon>Eumeta</taxon>
    </lineage>
</organism>
<accession>A0A4C1UIW1</accession>
<sequence length="118" mass="13930">MIYFAVCVQADAHRRLAFGFVHVPHSFKRALRFRSCFPYRVTCMPFRIEFYTITRLHRGRSRRCDFAPSAPACMSREATDDRSPQSDDDIRNRRLSALAGTRNECFNHYKLFYLISLK</sequence>
<proteinExistence type="predicted"/>
<comment type="caution">
    <text evidence="1">The sequence shown here is derived from an EMBL/GenBank/DDBJ whole genome shotgun (WGS) entry which is preliminary data.</text>
</comment>
<gene>
    <name evidence="1" type="ORF">EVAR_81797_1</name>
</gene>
<evidence type="ECO:0000313" key="1">
    <source>
        <dbReference type="EMBL" id="GBP25912.1"/>
    </source>
</evidence>
<protein>
    <submittedName>
        <fullName evidence="1">Uncharacterized protein</fullName>
    </submittedName>
</protein>
<evidence type="ECO:0000313" key="2">
    <source>
        <dbReference type="Proteomes" id="UP000299102"/>
    </source>
</evidence>